<evidence type="ECO:0000256" key="2">
    <source>
        <dbReference type="SAM" id="MobiDB-lite"/>
    </source>
</evidence>
<reference evidence="3" key="1">
    <citation type="journal article" date="2023" name="Mol. Phylogenet. Evol.">
        <title>Genome-scale phylogeny and comparative genomics of the fungal order Sordariales.</title>
        <authorList>
            <person name="Hensen N."/>
            <person name="Bonometti L."/>
            <person name="Westerberg I."/>
            <person name="Brannstrom I.O."/>
            <person name="Guillou S."/>
            <person name="Cros-Aarteil S."/>
            <person name="Calhoun S."/>
            <person name="Haridas S."/>
            <person name="Kuo A."/>
            <person name="Mondo S."/>
            <person name="Pangilinan J."/>
            <person name="Riley R."/>
            <person name="LaButti K."/>
            <person name="Andreopoulos B."/>
            <person name="Lipzen A."/>
            <person name="Chen C."/>
            <person name="Yan M."/>
            <person name="Daum C."/>
            <person name="Ng V."/>
            <person name="Clum A."/>
            <person name="Steindorff A."/>
            <person name="Ohm R.A."/>
            <person name="Martin F."/>
            <person name="Silar P."/>
            <person name="Natvig D.O."/>
            <person name="Lalanne C."/>
            <person name="Gautier V."/>
            <person name="Ament-Velasquez S.L."/>
            <person name="Kruys A."/>
            <person name="Hutchinson M.I."/>
            <person name="Powell A.J."/>
            <person name="Barry K."/>
            <person name="Miller A.N."/>
            <person name="Grigoriev I.V."/>
            <person name="Debuchy R."/>
            <person name="Gladieux P."/>
            <person name="Hiltunen Thoren M."/>
            <person name="Johannesson H."/>
        </authorList>
    </citation>
    <scope>NUCLEOTIDE SEQUENCE</scope>
    <source>
        <strain evidence="3">FGSC 1904</strain>
    </source>
</reference>
<evidence type="ECO:0000313" key="3">
    <source>
        <dbReference type="EMBL" id="KAK3388072.1"/>
    </source>
</evidence>
<keyword evidence="4" id="KW-1185">Reference proteome</keyword>
<dbReference type="Proteomes" id="UP001281003">
    <property type="component" value="Unassembled WGS sequence"/>
</dbReference>
<feature type="region of interest" description="Disordered" evidence="2">
    <location>
        <begin position="200"/>
        <end position="229"/>
    </location>
</feature>
<feature type="compositionally biased region" description="Basic and acidic residues" evidence="2">
    <location>
        <begin position="216"/>
        <end position="229"/>
    </location>
</feature>
<feature type="coiled-coil region" evidence="1">
    <location>
        <begin position="280"/>
        <end position="363"/>
    </location>
</feature>
<accession>A0AAE0U235</accession>
<feature type="compositionally biased region" description="Basic residues" evidence="2">
    <location>
        <begin position="206"/>
        <end position="215"/>
    </location>
</feature>
<dbReference type="AlphaFoldDB" id="A0AAE0U235"/>
<dbReference type="EMBL" id="JAUTDP010000018">
    <property type="protein sequence ID" value="KAK3388072.1"/>
    <property type="molecule type" value="Genomic_DNA"/>
</dbReference>
<name>A0AAE0U235_SORBR</name>
<evidence type="ECO:0000313" key="4">
    <source>
        <dbReference type="Proteomes" id="UP001281003"/>
    </source>
</evidence>
<reference evidence="3" key="2">
    <citation type="submission" date="2023-07" db="EMBL/GenBank/DDBJ databases">
        <authorList>
            <consortium name="Lawrence Berkeley National Laboratory"/>
            <person name="Haridas S."/>
            <person name="Hensen N."/>
            <person name="Bonometti L."/>
            <person name="Westerberg I."/>
            <person name="Brannstrom I.O."/>
            <person name="Guillou S."/>
            <person name="Cros-Aarteil S."/>
            <person name="Calhoun S."/>
            <person name="Kuo A."/>
            <person name="Mondo S."/>
            <person name="Pangilinan J."/>
            <person name="Riley R."/>
            <person name="LaButti K."/>
            <person name="Andreopoulos B."/>
            <person name="Lipzen A."/>
            <person name="Chen C."/>
            <person name="Yanf M."/>
            <person name="Daum C."/>
            <person name="Ng V."/>
            <person name="Clum A."/>
            <person name="Steindorff A."/>
            <person name="Ohm R."/>
            <person name="Martin F."/>
            <person name="Silar P."/>
            <person name="Natvig D."/>
            <person name="Lalanne C."/>
            <person name="Gautier V."/>
            <person name="Ament-velasquez S.L."/>
            <person name="Kruys A."/>
            <person name="Hutchinson M.I."/>
            <person name="Powell A.J."/>
            <person name="Barry K."/>
            <person name="Miller A.N."/>
            <person name="Grigoriev I.V."/>
            <person name="Debuchy R."/>
            <person name="Gladieux P."/>
            <person name="Thoren M.H."/>
            <person name="Johannesson H."/>
        </authorList>
    </citation>
    <scope>NUCLEOTIDE SEQUENCE</scope>
    <source>
        <strain evidence="3">FGSC 1904</strain>
    </source>
</reference>
<organism evidence="3 4">
    <name type="scientific">Sordaria brevicollis</name>
    <dbReference type="NCBI Taxonomy" id="83679"/>
    <lineage>
        <taxon>Eukaryota</taxon>
        <taxon>Fungi</taxon>
        <taxon>Dikarya</taxon>
        <taxon>Ascomycota</taxon>
        <taxon>Pezizomycotina</taxon>
        <taxon>Sordariomycetes</taxon>
        <taxon>Sordariomycetidae</taxon>
        <taxon>Sordariales</taxon>
        <taxon>Sordariaceae</taxon>
        <taxon>Sordaria</taxon>
    </lineage>
</organism>
<gene>
    <name evidence="3" type="ORF">B0T20DRAFT_511635</name>
</gene>
<keyword evidence="1" id="KW-0175">Coiled coil</keyword>
<comment type="caution">
    <text evidence="3">The sequence shown here is derived from an EMBL/GenBank/DDBJ whole genome shotgun (WGS) entry which is preliminary data.</text>
</comment>
<feature type="coiled-coil region" evidence="1">
    <location>
        <begin position="111"/>
        <end position="138"/>
    </location>
</feature>
<protein>
    <submittedName>
        <fullName evidence="3">Uncharacterized protein</fullName>
    </submittedName>
</protein>
<sequence>MSSSSRTLSEGEEIKPAYYSIHSFLFLEITKRHPNLTNEELEQEFETILEGEYIAKLLDPEGTFYHISPSQVDAFKKFVADVELWRRYLSDDFEGDLNNDNLNPKQHRSLVAKFQAHIAGLKAENAELKENHAAEKEKGTSALQAQIIALQAQCSELILKHAAEKEKWQGVALHNEMSDWYNAREIQDKQEHAEEIKKLESEHATQKKNLKKKHATEKSELRKKLEEEQKKHAEEINKLKDEHEKTCQYHRNQIVKLAEANEKLHVAKAADSSAFDRYFHKSYETEIDNLQTQNRLLKLEIEGLKRQKKNLEKYDGVPYAKFQELVAENAALKADNEQKDNLIDLTKREVATWKHQCKELQMNSGPDEWLMKMRQNMAPSDLKEENKVLRDRLAVMKSQYTKAVNRIAELNLALTNKK</sequence>
<proteinExistence type="predicted"/>
<evidence type="ECO:0000256" key="1">
    <source>
        <dbReference type="SAM" id="Coils"/>
    </source>
</evidence>